<comment type="similarity">
    <text evidence="1">Belongs to the BlaI transcriptional regulatory family.</text>
</comment>
<gene>
    <name evidence="5" type="primary">blaI_10</name>
    <name evidence="5" type="ORF">Mal52_34480</name>
</gene>
<dbReference type="EMBL" id="CP036276">
    <property type="protein sequence ID" value="QDU44962.1"/>
    <property type="molecule type" value="Genomic_DNA"/>
</dbReference>
<dbReference type="InterPro" id="IPR005650">
    <property type="entry name" value="BlaI_family"/>
</dbReference>
<sequence length="136" mass="15621">MVDHRTPTERELEILKILWARGEATVREVYEEMSRSAPIVQNTVQAFLRTMEEKQLVTHRVAGRSFIYRPLVKRDQTNRNLATNLLDRVFDGAIDQMVQSVISAQQPTTAEIARLEELLQTAKQNANQNSQKGERS</sequence>
<dbReference type="KEGG" id="sdyn:Mal52_34480"/>
<dbReference type="Gene3D" id="1.10.10.10">
    <property type="entry name" value="Winged helix-like DNA-binding domain superfamily/Winged helix DNA-binding domain"/>
    <property type="match status" value="1"/>
</dbReference>
<evidence type="ECO:0000256" key="1">
    <source>
        <dbReference type="ARBA" id="ARBA00011046"/>
    </source>
</evidence>
<evidence type="ECO:0000256" key="3">
    <source>
        <dbReference type="ARBA" id="ARBA00023125"/>
    </source>
</evidence>
<dbReference type="Proteomes" id="UP000319383">
    <property type="component" value="Chromosome"/>
</dbReference>
<dbReference type="Pfam" id="PF03965">
    <property type="entry name" value="Penicillinase_R"/>
    <property type="match status" value="1"/>
</dbReference>
<dbReference type="SUPFAM" id="SSF46785">
    <property type="entry name" value="Winged helix' DNA-binding domain"/>
    <property type="match status" value="1"/>
</dbReference>
<evidence type="ECO:0000256" key="4">
    <source>
        <dbReference type="ARBA" id="ARBA00023163"/>
    </source>
</evidence>
<dbReference type="RefSeq" id="WP_145377242.1">
    <property type="nucleotide sequence ID" value="NZ_CAXBED010000420.1"/>
</dbReference>
<reference evidence="5 6" key="1">
    <citation type="submission" date="2019-02" db="EMBL/GenBank/DDBJ databases">
        <title>Deep-cultivation of Planctomycetes and their phenomic and genomic characterization uncovers novel biology.</title>
        <authorList>
            <person name="Wiegand S."/>
            <person name="Jogler M."/>
            <person name="Boedeker C."/>
            <person name="Pinto D."/>
            <person name="Vollmers J."/>
            <person name="Rivas-Marin E."/>
            <person name="Kohn T."/>
            <person name="Peeters S.H."/>
            <person name="Heuer A."/>
            <person name="Rast P."/>
            <person name="Oberbeckmann S."/>
            <person name="Bunk B."/>
            <person name="Jeske O."/>
            <person name="Meyerdierks A."/>
            <person name="Storesund J.E."/>
            <person name="Kallscheuer N."/>
            <person name="Luecker S."/>
            <person name="Lage O.M."/>
            <person name="Pohl T."/>
            <person name="Merkel B.J."/>
            <person name="Hornburger P."/>
            <person name="Mueller R.-W."/>
            <person name="Bruemmer F."/>
            <person name="Labrenz M."/>
            <person name="Spormann A.M."/>
            <person name="Op den Camp H."/>
            <person name="Overmann J."/>
            <person name="Amann R."/>
            <person name="Jetten M.S.M."/>
            <person name="Mascher T."/>
            <person name="Medema M.H."/>
            <person name="Devos D.P."/>
            <person name="Kaster A.-K."/>
            <person name="Ovreas L."/>
            <person name="Rohde M."/>
            <person name="Galperin M.Y."/>
            <person name="Jogler C."/>
        </authorList>
    </citation>
    <scope>NUCLEOTIDE SEQUENCE [LARGE SCALE GENOMIC DNA]</scope>
    <source>
        <strain evidence="5 6">Mal52</strain>
    </source>
</reference>
<keyword evidence="3" id="KW-0238">DNA-binding</keyword>
<protein>
    <submittedName>
        <fullName evidence="5">Penicillinase repressor</fullName>
    </submittedName>
</protein>
<evidence type="ECO:0000313" key="6">
    <source>
        <dbReference type="Proteomes" id="UP000319383"/>
    </source>
</evidence>
<keyword evidence="6" id="KW-1185">Reference proteome</keyword>
<dbReference type="Gene3D" id="1.10.4040.10">
    <property type="entry name" value="Penicillinase repressor domain"/>
    <property type="match status" value="1"/>
</dbReference>
<dbReference type="InterPro" id="IPR036388">
    <property type="entry name" value="WH-like_DNA-bd_sf"/>
</dbReference>
<dbReference type="GO" id="GO:0045892">
    <property type="term" value="P:negative regulation of DNA-templated transcription"/>
    <property type="evidence" value="ECO:0007669"/>
    <property type="project" value="InterPro"/>
</dbReference>
<dbReference type="AlphaFoldDB" id="A0A517ZR44"/>
<dbReference type="PIRSF" id="PIRSF019455">
    <property type="entry name" value="CopR_AtkY"/>
    <property type="match status" value="1"/>
</dbReference>
<dbReference type="GO" id="GO:0003677">
    <property type="term" value="F:DNA binding"/>
    <property type="evidence" value="ECO:0007669"/>
    <property type="project" value="UniProtKB-KW"/>
</dbReference>
<evidence type="ECO:0000313" key="5">
    <source>
        <dbReference type="EMBL" id="QDU44962.1"/>
    </source>
</evidence>
<accession>A0A517ZR44</accession>
<proteinExistence type="inferred from homology"/>
<dbReference type="InterPro" id="IPR036390">
    <property type="entry name" value="WH_DNA-bd_sf"/>
</dbReference>
<name>A0A517ZR44_9PLAN</name>
<keyword evidence="2" id="KW-0805">Transcription regulation</keyword>
<evidence type="ECO:0000256" key="2">
    <source>
        <dbReference type="ARBA" id="ARBA00023015"/>
    </source>
</evidence>
<organism evidence="5 6">
    <name type="scientific">Symmachiella dynata</name>
    <dbReference type="NCBI Taxonomy" id="2527995"/>
    <lineage>
        <taxon>Bacteria</taxon>
        <taxon>Pseudomonadati</taxon>
        <taxon>Planctomycetota</taxon>
        <taxon>Planctomycetia</taxon>
        <taxon>Planctomycetales</taxon>
        <taxon>Planctomycetaceae</taxon>
        <taxon>Symmachiella</taxon>
    </lineage>
</organism>
<keyword evidence="4" id="KW-0804">Transcription</keyword>